<comment type="caution">
    <text evidence="2">The sequence shown here is derived from an EMBL/GenBank/DDBJ whole genome shotgun (WGS) entry which is preliminary data.</text>
</comment>
<dbReference type="GeneID" id="43594038"/>
<evidence type="ECO:0000313" key="2">
    <source>
        <dbReference type="EMBL" id="RDL41210.1"/>
    </source>
</evidence>
<evidence type="ECO:0000313" key="3">
    <source>
        <dbReference type="Proteomes" id="UP000254866"/>
    </source>
</evidence>
<name>A0A370U0A6_9HELO</name>
<proteinExistence type="predicted"/>
<organism evidence="2 3">
    <name type="scientific">Venustampulla echinocandica</name>
    <dbReference type="NCBI Taxonomy" id="2656787"/>
    <lineage>
        <taxon>Eukaryota</taxon>
        <taxon>Fungi</taxon>
        <taxon>Dikarya</taxon>
        <taxon>Ascomycota</taxon>
        <taxon>Pezizomycotina</taxon>
        <taxon>Leotiomycetes</taxon>
        <taxon>Helotiales</taxon>
        <taxon>Pleuroascaceae</taxon>
        <taxon>Venustampulla</taxon>
    </lineage>
</organism>
<gene>
    <name evidence="2" type="ORF">BP5553_01189</name>
</gene>
<accession>A0A370U0A6</accession>
<dbReference type="RefSeq" id="XP_031873866.1">
    <property type="nucleotide sequence ID" value="XM_032009812.1"/>
</dbReference>
<dbReference type="Proteomes" id="UP000254866">
    <property type="component" value="Unassembled WGS sequence"/>
</dbReference>
<reference evidence="2 3" key="1">
    <citation type="journal article" date="2018" name="IMA Fungus">
        <title>IMA Genome-F 9: Draft genome sequence of Annulohypoxylon stygium, Aspergillus mulundensis, Berkeleyomyces basicola (syn. Thielaviopsis basicola), Ceratocystis smalleyi, two Cercospora beticola strains, Coleophoma cylindrospora, Fusarium fracticaudum, Phialophora cf. hyalina, and Morchella septimelata.</title>
        <authorList>
            <person name="Wingfield B.D."/>
            <person name="Bills G.F."/>
            <person name="Dong Y."/>
            <person name="Huang W."/>
            <person name="Nel W.J."/>
            <person name="Swalarsk-Parry B.S."/>
            <person name="Vaghefi N."/>
            <person name="Wilken P.M."/>
            <person name="An Z."/>
            <person name="de Beer Z.W."/>
            <person name="De Vos L."/>
            <person name="Chen L."/>
            <person name="Duong T.A."/>
            <person name="Gao Y."/>
            <person name="Hammerbacher A."/>
            <person name="Kikkert J.R."/>
            <person name="Li Y."/>
            <person name="Li H."/>
            <person name="Li K."/>
            <person name="Li Q."/>
            <person name="Liu X."/>
            <person name="Ma X."/>
            <person name="Naidoo K."/>
            <person name="Pethybridge S.J."/>
            <person name="Sun J."/>
            <person name="Steenkamp E.T."/>
            <person name="van der Nest M.A."/>
            <person name="van Wyk S."/>
            <person name="Wingfield M.J."/>
            <person name="Xiong C."/>
            <person name="Yue Q."/>
            <person name="Zhang X."/>
        </authorList>
    </citation>
    <scope>NUCLEOTIDE SEQUENCE [LARGE SCALE GENOMIC DNA]</scope>
    <source>
        <strain evidence="2 3">BP 5553</strain>
    </source>
</reference>
<protein>
    <submittedName>
        <fullName evidence="2">Uncharacterized protein</fullName>
    </submittedName>
</protein>
<keyword evidence="3" id="KW-1185">Reference proteome</keyword>
<feature type="region of interest" description="Disordered" evidence="1">
    <location>
        <begin position="22"/>
        <end position="147"/>
    </location>
</feature>
<sequence length="147" mass="16075">MSHQPSTIDAIKATASSTYETITNKFTAQDPPPNPDKDPSNYAQDAHGNTFRKGDLKDQLNAAATGTKPEGQKSGDSLVEKGVTMLQEATFEQGPERNNNSSKNDRKSSTDAPPRRPDNDVQVEEFLRDQYKSKNSKDMSKVGSGKD</sequence>
<evidence type="ECO:0000256" key="1">
    <source>
        <dbReference type="SAM" id="MobiDB-lite"/>
    </source>
</evidence>
<dbReference type="AlphaFoldDB" id="A0A370U0A6"/>
<feature type="compositionally biased region" description="Basic and acidic residues" evidence="1">
    <location>
        <begin position="103"/>
        <end position="147"/>
    </location>
</feature>
<dbReference type="EMBL" id="NPIC01000001">
    <property type="protein sequence ID" value="RDL41210.1"/>
    <property type="molecule type" value="Genomic_DNA"/>
</dbReference>
<dbReference type="OrthoDB" id="3436397at2759"/>